<sequence length="267" mass="31017">MKYQLERLKTAEELQELELEEFYVIRVPKEELSKAIVRFSKTNPIYQHLKRAKDASLVLVHSASKELANCMDYKVEMVSVPKRRPITVEQYQVANDVWPCYFFPFKEPKSVEVMKYEKVIDMLFQHEKNLQRNESKILLKSNKDLSNKKKNLESCSDGCSKICVIVDPKTGEVLSSEVDSSDFFGHSVFKCIENVSKSKIGYLCTGYIAFVLDEPCNFCAMAFIHGRIFAVYLVNYRNTFNSAISTNKINYNKNLNHHYAVYRIIKK</sequence>
<dbReference type="EMBL" id="AFBI03000007">
    <property type="protein sequence ID" value="EJW05348.1"/>
    <property type="molecule type" value="Genomic_DNA"/>
</dbReference>
<protein>
    <recommendedName>
        <fullName evidence="3">CMP/dCMP-type deaminase domain-containing protein</fullName>
    </recommendedName>
</protein>
<reference evidence="2" key="2">
    <citation type="submission" date="2015-07" db="EMBL/GenBank/DDBJ databases">
        <title>Contrasting host-pathogen interactions and genome evolution in two generalist and specialist microsporidian pathogens of mosquitoes.</title>
        <authorList>
            <consortium name="The Broad Institute Genomics Platform"/>
            <consortium name="The Broad Institute Genome Sequencing Center for Infectious Disease"/>
            <person name="Cuomo C.A."/>
            <person name="Sanscrainte N.D."/>
            <person name="Goldberg J.M."/>
            <person name="Heiman D."/>
            <person name="Young S."/>
            <person name="Zeng Q."/>
            <person name="Becnel J.J."/>
            <person name="Birren B.W."/>
        </authorList>
    </citation>
    <scope>NUCLEOTIDE SEQUENCE [LARGE SCALE GENOMIC DNA]</scope>
    <source>
        <strain evidence="2">USNM 41457</strain>
    </source>
</reference>
<dbReference type="VEuPathDB" id="MicrosporidiaDB:EDEG_00604"/>
<dbReference type="GO" id="GO:0006139">
    <property type="term" value="P:nucleobase-containing compound metabolic process"/>
    <property type="evidence" value="ECO:0007669"/>
    <property type="project" value="UniProtKB-ARBA"/>
</dbReference>
<evidence type="ECO:0008006" key="3">
    <source>
        <dbReference type="Google" id="ProtNLM"/>
    </source>
</evidence>
<dbReference type="SUPFAM" id="SSF53927">
    <property type="entry name" value="Cytidine deaminase-like"/>
    <property type="match status" value="1"/>
</dbReference>
<accession>J9A0A9</accession>
<evidence type="ECO:0000313" key="1">
    <source>
        <dbReference type="EMBL" id="EJW05348.1"/>
    </source>
</evidence>
<dbReference type="AlphaFoldDB" id="J9A0A9"/>
<dbReference type="Proteomes" id="UP000003163">
    <property type="component" value="Unassembled WGS sequence"/>
</dbReference>
<proteinExistence type="predicted"/>
<dbReference type="HOGENOM" id="CLU_085162_0_0_1"/>
<dbReference type="STRING" id="1003232.J9A0A9"/>
<name>J9A0A9_EDHAE</name>
<dbReference type="OrthoDB" id="3180714at2759"/>
<dbReference type="InParanoid" id="J9A0A9"/>
<comment type="caution">
    <text evidence="1">The sequence shown here is derived from an EMBL/GenBank/DDBJ whole genome shotgun (WGS) entry which is preliminary data.</text>
</comment>
<evidence type="ECO:0000313" key="2">
    <source>
        <dbReference type="Proteomes" id="UP000003163"/>
    </source>
</evidence>
<dbReference type="OMA" id="EPCISCA"/>
<reference evidence="1 2" key="1">
    <citation type="submission" date="2011-08" db="EMBL/GenBank/DDBJ databases">
        <authorList>
            <person name="Liu Z.J."/>
            <person name="Shi F.L."/>
            <person name="Lu J.Q."/>
            <person name="Li M."/>
            <person name="Wang Z.L."/>
        </authorList>
    </citation>
    <scope>NUCLEOTIDE SEQUENCE [LARGE SCALE GENOMIC DNA]</scope>
    <source>
        <strain evidence="1 2">USNM 41457</strain>
    </source>
</reference>
<gene>
    <name evidence="1" type="ORF">EDEG_00604</name>
</gene>
<dbReference type="InterPro" id="IPR016193">
    <property type="entry name" value="Cytidine_deaminase-like"/>
</dbReference>
<keyword evidence="2" id="KW-1185">Reference proteome</keyword>
<dbReference type="GO" id="GO:0003824">
    <property type="term" value="F:catalytic activity"/>
    <property type="evidence" value="ECO:0007669"/>
    <property type="project" value="InterPro"/>
</dbReference>
<organism evidence="1 2">
    <name type="scientific">Edhazardia aedis (strain USNM 41457)</name>
    <name type="common">Microsporidian parasite</name>
    <dbReference type="NCBI Taxonomy" id="1003232"/>
    <lineage>
        <taxon>Eukaryota</taxon>
        <taxon>Fungi</taxon>
        <taxon>Fungi incertae sedis</taxon>
        <taxon>Microsporidia</taxon>
        <taxon>Edhazardia</taxon>
    </lineage>
</organism>
<dbReference type="Gene3D" id="3.40.140.10">
    <property type="entry name" value="Cytidine Deaminase, domain 2"/>
    <property type="match status" value="1"/>
</dbReference>